<accession>V3ZT08</accession>
<name>V3ZT08_LOTGI</name>
<feature type="transmembrane region" description="Helical" evidence="2">
    <location>
        <begin position="157"/>
        <end position="181"/>
    </location>
</feature>
<evidence type="ECO:0000313" key="4">
    <source>
        <dbReference type="Proteomes" id="UP000030746"/>
    </source>
</evidence>
<dbReference type="AlphaFoldDB" id="V3ZT08"/>
<evidence type="ECO:0000256" key="2">
    <source>
        <dbReference type="SAM" id="Phobius"/>
    </source>
</evidence>
<keyword evidence="4" id="KW-1185">Reference proteome</keyword>
<evidence type="ECO:0000256" key="1">
    <source>
        <dbReference type="SAM" id="MobiDB-lite"/>
    </source>
</evidence>
<dbReference type="CTD" id="20236680"/>
<keyword evidence="2" id="KW-1133">Transmembrane helix</keyword>
<proteinExistence type="predicted"/>
<protein>
    <recommendedName>
        <fullName evidence="5">Mid2 domain-containing protein</fullName>
    </recommendedName>
</protein>
<sequence length="259" mass="29199">MEERKVNDSSRWHNLTCKPPTVIRIYNAWDYIDDCWKYFTDIDVNGLKKKCNGKFSCSYIRSRKWRTCHSRYLSLTKSVIQYYCVRYYSETTTSVTILPSSESTKVTAFTESNTQYRKYTTSNQHSTSIGRMNTNTPVTSTNTRSTLQEHSSTSNDAVIAGSVIGVLGALALILLLICFVLKRRKADKHEATTSATGNSIVLRGVQPQSTSNESTTYSTLENIPDQNHIYGTLGSRQQNTNCFNNIHGTDDRNSPPTAL</sequence>
<evidence type="ECO:0000313" key="3">
    <source>
        <dbReference type="EMBL" id="ESO84031.1"/>
    </source>
</evidence>
<dbReference type="GeneID" id="20236680"/>
<dbReference type="Proteomes" id="UP000030746">
    <property type="component" value="Unassembled WGS sequence"/>
</dbReference>
<evidence type="ECO:0008006" key="5">
    <source>
        <dbReference type="Google" id="ProtNLM"/>
    </source>
</evidence>
<keyword evidence="2" id="KW-0472">Membrane</keyword>
<dbReference type="HOGENOM" id="CLU_1074755_0_0_1"/>
<dbReference type="KEGG" id="lgi:LOTGIDRAFT_155347"/>
<feature type="region of interest" description="Disordered" evidence="1">
    <location>
        <begin position="121"/>
        <end position="150"/>
    </location>
</feature>
<keyword evidence="2" id="KW-0812">Transmembrane</keyword>
<organism evidence="3 4">
    <name type="scientific">Lottia gigantea</name>
    <name type="common">Giant owl limpet</name>
    <dbReference type="NCBI Taxonomy" id="225164"/>
    <lineage>
        <taxon>Eukaryota</taxon>
        <taxon>Metazoa</taxon>
        <taxon>Spiralia</taxon>
        <taxon>Lophotrochozoa</taxon>
        <taxon>Mollusca</taxon>
        <taxon>Gastropoda</taxon>
        <taxon>Patellogastropoda</taxon>
        <taxon>Lottioidea</taxon>
        <taxon>Lottiidae</taxon>
        <taxon>Lottia</taxon>
    </lineage>
</organism>
<reference evidence="3 4" key="1">
    <citation type="journal article" date="2013" name="Nature">
        <title>Insights into bilaterian evolution from three spiralian genomes.</title>
        <authorList>
            <person name="Simakov O."/>
            <person name="Marletaz F."/>
            <person name="Cho S.J."/>
            <person name="Edsinger-Gonzales E."/>
            <person name="Havlak P."/>
            <person name="Hellsten U."/>
            <person name="Kuo D.H."/>
            <person name="Larsson T."/>
            <person name="Lv J."/>
            <person name="Arendt D."/>
            <person name="Savage R."/>
            <person name="Osoegawa K."/>
            <person name="de Jong P."/>
            <person name="Grimwood J."/>
            <person name="Chapman J.A."/>
            <person name="Shapiro H."/>
            <person name="Aerts A."/>
            <person name="Otillar R.P."/>
            <person name="Terry A.Y."/>
            <person name="Boore J.L."/>
            <person name="Grigoriev I.V."/>
            <person name="Lindberg D.R."/>
            <person name="Seaver E.C."/>
            <person name="Weisblat D.A."/>
            <person name="Putnam N.H."/>
            <person name="Rokhsar D.S."/>
        </authorList>
    </citation>
    <scope>NUCLEOTIDE SEQUENCE [LARGE SCALE GENOMIC DNA]</scope>
</reference>
<dbReference type="RefSeq" id="XP_009065159.1">
    <property type="nucleotide sequence ID" value="XM_009066911.1"/>
</dbReference>
<gene>
    <name evidence="3" type="ORF">LOTGIDRAFT_155347</name>
</gene>
<dbReference type="EMBL" id="KB203566">
    <property type="protein sequence ID" value="ESO84031.1"/>
    <property type="molecule type" value="Genomic_DNA"/>
</dbReference>